<dbReference type="InterPro" id="IPR007364">
    <property type="entry name" value="SFM1-like"/>
</dbReference>
<accession>A0A8H5CEV8</accession>
<dbReference type="AlphaFoldDB" id="A0A8H5CEV8"/>
<keyword evidence="2" id="KW-1185">Reference proteome</keyword>
<dbReference type="OrthoDB" id="373498at2759"/>
<dbReference type="GO" id="GO:0008168">
    <property type="term" value="F:methyltransferase activity"/>
    <property type="evidence" value="ECO:0007669"/>
    <property type="project" value="InterPro"/>
</dbReference>
<dbReference type="Proteomes" id="UP000559256">
    <property type="component" value="Unassembled WGS sequence"/>
</dbReference>
<dbReference type="Pfam" id="PF04252">
    <property type="entry name" value="SFM1-like"/>
    <property type="match status" value="1"/>
</dbReference>
<evidence type="ECO:0000313" key="2">
    <source>
        <dbReference type="Proteomes" id="UP000559256"/>
    </source>
</evidence>
<sequence>MVSEGNLFISDRNTPHDDSQRILDLIKECLGGSLEKVCLLDPKAEKELSPEEGEGRFEWFLFGVSSGALRSESGTFSWRWLGDRVFWVTTSRPNCGTA</sequence>
<gene>
    <name evidence="1" type="ORF">D9758_013572</name>
</gene>
<dbReference type="EMBL" id="JAACJM010000176">
    <property type="protein sequence ID" value="KAF5340460.1"/>
    <property type="molecule type" value="Genomic_DNA"/>
</dbReference>
<proteinExistence type="predicted"/>
<protein>
    <submittedName>
        <fullName evidence="1">Uncharacterized protein</fullName>
    </submittedName>
</protein>
<organism evidence="1 2">
    <name type="scientific">Tetrapyrgos nigripes</name>
    <dbReference type="NCBI Taxonomy" id="182062"/>
    <lineage>
        <taxon>Eukaryota</taxon>
        <taxon>Fungi</taxon>
        <taxon>Dikarya</taxon>
        <taxon>Basidiomycota</taxon>
        <taxon>Agaricomycotina</taxon>
        <taxon>Agaricomycetes</taxon>
        <taxon>Agaricomycetidae</taxon>
        <taxon>Agaricales</taxon>
        <taxon>Marasmiineae</taxon>
        <taxon>Marasmiaceae</taxon>
        <taxon>Tetrapyrgos</taxon>
    </lineage>
</organism>
<reference evidence="1 2" key="1">
    <citation type="journal article" date="2020" name="ISME J.">
        <title>Uncovering the hidden diversity of litter-decomposition mechanisms in mushroom-forming fungi.</title>
        <authorList>
            <person name="Floudas D."/>
            <person name="Bentzer J."/>
            <person name="Ahren D."/>
            <person name="Johansson T."/>
            <person name="Persson P."/>
            <person name="Tunlid A."/>
        </authorList>
    </citation>
    <scope>NUCLEOTIDE SEQUENCE [LARGE SCALE GENOMIC DNA]</scope>
    <source>
        <strain evidence="1 2">CBS 291.85</strain>
    </source>
</reference>
<comment type="caution">
    <text evidence="1">The sequence shown here is derived from an EMBL/GenBank/DDBJ whole genome shotgun (WGS) entry which is preliminary data.</text>
</comment>
<name>A0A8H5CEV8_9AGAR</name>
<evidence type="ECO:0000313" key="1">
    <source>
        <dbReference type="EMBL" id="KAF5340460.1"/>
    </source>
</evidence>